<reference evidence="2" key="1">
    <citation type="submission" date="2021-06" db="EMBL/GenBank/DDBJ databases">
        <authorList>
            <person name="Kallberg Y."/>
            <person name="Tangrot J."/>
            <person name="Rosling A."/>
        </authorList>
    </citation>
    <scope>NUCLEOTIDE SEQUENCE</scope>
    <source>
        <strain evidence="2">87-6 pot B 2015</strain>
    </source>
</reference>
<keyword evidence="3" id="KW-1185">Reference proteome</keyword>
<sequence>SDYKLWKATSFEKPGNKKAMCEYMNRSQIARRSQAEARYFDKFCSYFWKRPEDPFDRNCNMNISNHRHSRRGSSPAPSIEEVERELSQRLSS</sequence>
<dbReference type="AlphaFoldDB" id="A0A9N9H682"/>
<gene>
    <name evidence="2" type="ORF">FMOSSE_LOCUS11443</name>
</gene>
<protein>
    <submittedName>
        <fullName evidence="2">8094_t:CDS:1</fullName>
    </submittedName>
</protein>
<evidence type="ECO:0000256" key="1">
    <source>
        <dbReference type="SAM" id="MobiDB-lite"/>
    </source>
</evidence>
<dbReference type="Proteomes" id="UP000789375">
    <property type="component" value="Unassembled WGS sequence"/>
</dbReference>
<name>A0A9N9H682_FUNMO</name>
<feature type="region of interest" description="Disordered" evidence="1">
    <location>
        <begin position="61"/>
        <end position="92"/>
    </location>
</feature>
<evidence type="ECO:0000313" key="3">
    <source>
        <dbReference type="Proteomes" id="UP000789375"/>
    </source>
</evidence>
<feature type="non-terminal residue" evidence="2">
    <location>
        <position position="1"/>
    </location>
</feature>
<comment type="caution">
    <text evidence="2">The sequence shown here is derived from an EMBL/GenBank/DDBJ whole genome shotgun (WGS) entry which is preliminary data.</text>
</comment>
<dbReference type="EMBL" id="CAJVPP010004458">
    <property type="protein sequence ID" value="CAG8650297.1"/>
    <property type="molecule type" value="Genomic_DNA"/>
</dbReference>
<proteinExistence type="predicted"/>
<evidence type="ECO:0000313" key="2">
    <source>
        <dbReference type="EMBL" id="CAG8650297.1"/>
    </source>
</evidence>
<organism evidence="2 3">
    <name type="scientific">Funneliformis mosseae</name>
    <name type="common">Endomycorrhizal fungus</name>
    <name type="synonym">Glomus mosseae</name>
    <dbReference type="NCBI Taxonomy" id="27381"/>
    <lineage>
        <taxon>Eukaryota</taxon>
        <taxon>Fungi</taxon>
        <taxon>Fungi incertae sedis</taxon>
        <taxon>Mucoromycota</taxon>
        <taxon>Glomeromycotina</taxon>
        <taxon>Glomeromycetes</taxon>
        <taxon>Glomerales</taxon>
        <taxon>Glomeraceae</taxon>
        <taxon>Funneliformis</taxon>
    </lineage>
</organism>
<accession>A0A9N9H682</accession>